<dbReference type="Pfam" id="PF00069">
    <property type="entry name" value="Pkinase"/>
    <property type="match status" value="1"/>
</dbReference>
<dbReference type="GO" id="GO:0005524">
    <property type="term" value="F:ATP binding"/>
    <property type="evidence" value="ECO:0007669"/>
    <property type="project" value="InterPro"/>
</dbReference>
<dbReference type="Pfam" id="PF00780">
    <property type="entry name" value="CNH"/>
    <property type="match status" value="1"/>
</dbReference>
<dbReference type="SUPFAM" id="SSF57997">
    <property type="entry name" value="Tropomyosin"/>
    <property type="match status" value="1"/>
</dbReference>
<keyword evidence="1" id="KW-0597">Phosphoprotein</keyword>
<accession>A0A5E4PUK1</accession>
<dbReference type="PROSITE" id="PS00108">
    <property type="entry name" value="PROTEIN_KINASE_ST"/>
    <property type="match status" value="1"/>
</dbReference>
<dbReference type="InterPro" id="IPR011009">
    <property type="entry name" value="Kinase-like_dom_sf"/>
</dbReference>
<dbReference type="PROSITE" id="PS50011">
    <property type="entry name" value="PROTEIN_KINASE_DOM"/>
    <property type="match status" value="1"/>
</dbReference>
<dbReference type="EMBL" id="FZQP02000393">
    <property type="protein sequence ID" value="VVC88786.1"/>
    <property type="molecule type" value="Genomic_DNA"/>
</dbReference>
<organism evidence="7 8">
    <name type="scientific">Leptidea sinapis</name>
    <dbReference type="NCBI Taxonomy" id="189913"/>
    <lineage>
        <taxon>Eukaryota</taxon>
        <taxon>Metazoa</taxon>
        <taxon>Ecdysozoa</taxon>
        <taxon>Arthropoda</taxon>
        <taxon>Hexapoda</taxon>
        <taxon>Insecta</taxon>
        <taxon>Pterygota</taxon>
        <taxon>Neoptera</taxon>
        <taxon>Endopterygota</taxon>
        <taxon>Lepidoptera</taxon>
        <taxon>Glossata</taxon>
        <taxon>Ditrysia</taxon>
        <taxon>Papilionoidea</taxon>
        <taxon>Pieridae</taxon>
        <taxon>Dismorphiinae</taxon>
        <taxon>Leptidea</taxon>
    </lineage>
</organism>
<dbReference type="PANTHER" id="PTHR22988">
    <property type="entry name" value="MYOTONIC DYSTROPHY S/T KINASE-RELATED"/>
    <property type="match status" value="1"/>
</dbReference>
<evidence type="ECO:0000259" key="6">
    <source>
        <dbReference type="PROSITE" id="PS50011"/>
    </source>
</evidence>
<dbReference type="Gene3D" id="1.10.510.10">
    <property type="entry name" value="Transferase(Phosphotransferase) domain 1"/>
    <property type="match status" value="1"/>
</dbReference>
<evidence type="ECO:0000313" key="8">
    <source>
        <dbReference type="Proteomes" id="UP000324832"/>
    </source>
</evidence>
<feature type="region of interest" description="Disordered" evidence="5">
    <location>
        <begin position="1237"/>
        <end position="1262"/>
    </location>
</feature>
<dbReference type="PANTHER" id="PTHR22988:SF71">
    <property type="entry name" value="CITRON RHO-INTERACTING KINASE"/>
    <property type="match status" value="1"/>
</dbReference>
<reference evidence="7 8" key="1">
    <citation type="submission" date="2017-07" db="EMBL/GenBank/DDBJ databases">
        <authorList>
            <person name="Talla V."/>
            <person name="Backstrom N."/>
        </authorList>
    </citation>
    <scope>NUCLEOTIDE SEQUENCE [LARGE SCALE GENOMIC DNA]</scope>
</reference>
<evidence type="ECO:0000256" key="4">
    <source>
        <dbReference type="SAM" id="Coils"/>
    </source>
</evidence>
<dbReference type="GO" id="GO:0005737">
    <property type="term" value="C:cytoplasm"/>
    <property type="evidence" value="ECO:0007669"/>
    <property type="project" value="TreeGrafter"/>
</dbReference>
<keyword evidence="4" id="KW-0175">Coiled coil</keyword>
<dbReference type="InterPro" id="IPR008271">
    <property type="entry name" value="Ser/Thr_kinase_AS"/>
</dbReference>
<dbReference type="SMART" id="SM00220">
    <property type="entry name" value="S_TKc"/>
    <property type="match status" value="1"/>
</dbReference>
<protein>
    <recommendedName>
        <fullName evidence="6">Protein kinase domain-containing protein</fullName>
    </recommendedName>
</protein>
<feature type="region of interest" description="Disordered" evidence="5">
    <location>
        <begin position="429"/>
        <end position="456"/>
    </location>
</feature>
<feature type="coiled-coil region" evidence="4">
    <location>
        <begin position="359"/>
        <end position="423"/>
    </location>
</feature>
<evidence type="ECO:0000256" key="1">
    <source>
        <dbReference type="ARBA" id="ARBA00022553"/>
    </source>
</evidence>
<evidence type="ECO:0000313" key="7">
    <source>
        <dbReference type="EMBL" id="VVC88786.1"/>
    </source>
</evidence>
<sequence>MEPSKDAIAVRVTRLNRQITGKLTAGTNKISKKLDRETLLDALTVLYDECNDDPVKKTDELVKIFVDKYRSALAELRSARVSLSDFEVLQTIGRGHFGEVHDNSNLFLVMELCIGGDLEGFLARCSQPLSERDAGFYVAEVAHALKALHGMGFVHRDVKPSNILIDRYENNSDSEPLFDEPPSGPSNSWQSLVYGLLRVQPARRFNYLDTLQHAALAHLNVHGAAIRDQAPPWVPSVRGPEDSRYTFVAPEESEETISSYTSTHDSTAIDLATFKSAEKLATLRAKEIASLQSKRLERQLEVEKEERMALQRTNQELTNGIEDRNNAEIRAARAREREATERALRRQTLSGSEIDGAKLATAEASLARECRARAALEERLNTAHNELDELRHEIEHVKDSLHKEQLEREVRALENRASLKCIKPAAAAAATSDKENNPNEVNVGHNAATNTSDGDIRLDARSDTESVDGHANVQVSLLKEQLERAENQLQSRANEIAALRQEARSANLARWRKEKEYNEAALDVKVTTRDLKRSEERIATLLESRKAAEEKASKLEKELAILKPQYEEARKGMEQYKEQLDKLQKSYEILQAEVDRSRNDIRKLRSEVQYSEKRRLHAEEQEELSARERAQLRDELTPLRSEVQRLRSEVELYRGRVTEAERQVADRTAAAELARHTQSETDEKLKQANLHVECLKSLLSELEVRLGSLESDNAAQEAALSSAARRLRDLQEECSSLRTGAHAHHAHGLRLQAALADAQVHVCVELREEVDRLRAKLSAKTSDEDFEPGFELFATDKVGAIWDRRRDMHSGVPEHNRAQRMAEPPTGEFGGRTERAVYACLALKSRCTENGLHSLRGEVVLEWEGEQPAGAAGAAVVSLAACGGRAVLAAGGRAAHAGLRALGSALRRSAALAPAVCARVLPAELAAPHLVTAVTGESSSAWCCAVACGRRVHVLRWDAGEAQFTVTRSLTVDRAPAALLLTATALYVAGHRPLRVRLPSGVLETFAADHPTVAAAAKKHSPPRAILLVREQPAELLLCYAECGVFVDGDGRRTRDEDPRWSAAVHSWAFVPPFLYAVGAERVTVTHVTPDTYRAPPCTCDAGSLASASSDYTSDVYTHRVSEPALLGAAPAGVIIRSKTDSGYAVSLIEGKAAFRTLGTSLESLATASKSSSCADLARSVSDVSPVDDSQESVDVNTGFLADIRKRARQLREKQRKEMQSSDEIIKGILTAEVGARRGSKGRMSPVVSEFDSDSESERGSGAQCTADVCAEMFTRQVRFQ</sequence>
<feature type="coiled-coil region" evidence="4">
    <location>
        <begin position="475"/>
        <end position="502"/>
    </location>
</feature>
<keyword evidence="8" id="KW-1185">Reference proteome</keyword>
<feature type="coiled-coil region" evidence="4">
    <location>
        <begin position="531"/>
        <end position="733"/>
    </location>
</feature>
<dbReference type="SUPFAM" id="SSF56112">
    <property type="entry name" value="Protein kinase-like (PK-like)"/>
    <property type="match status" value="1"/>
</dbReference>
<dbReference type="GO" id="GO:0005856">
    <property type="term" value="C:cytoskeleton"/>
    <property type="evidence" value="ECO:0007669"/>
    <property type="project" value="TreeGrafter"/>
</dbReference>
<dbReference type="GO" id="GO:0031032">
    <property type="term" value="P:actomyosin structure organization"/>
    <property type="evidence" value="ECO:0007669"/>
    <property type="project" value="TreeGrafter"/>
</dbReference>
<feature type="coiled-coil region" evidence="4">
    <location>
        <begin position="286"/>
        <end position="320"/>
    </location>
</feature>
<dbReference type="InterPro" id="IPR050839">
    <property type="entry name" value="Rho-assoc_Ser/Thr_Kinase"/>
</dbReference>
<feature type="domain" description="Protein kinase" evidence="6">
    <location>
        <begin position="1"/>
        <end position="387"/>
    </location>
</feature>
<name>A0A5E4PUK1_9NEOP</name>
<dbReference type="InterPro" id="IPR001180">
    <property type="entry name" value="CNH_dom"/>
</dbReference>
<dbReference type="Gene3D" id="3.30.200.20">
    <property type="entry name" value="Phosphorylase Kinase, domain 1"/>
    <property type="match status" value="2"/>
</dbReference>
<evidence type="ECO:0000256" key="3">
    <source>
        <dbReference type="ARBA" id="ARBA00048679"/>
    </source>
</evidence>
<dbReference type="InterPro" id="IPR000719">
    <property type="entry name" value="Prot_kinase_dom"/>
</dbReference>
<dbReference type="Gene3D" id="1.10.287.1490">
    <property type="match status" value="1"/>
</dbReference>
<evidence type="ECO:0000256" key="2">
    <source>
        <dbReference type="ARBA" id="ARBA00047899"/>
    </source>
</evidence>
<gene>
    <name evidence="7" type="ORF">LSINAPIS_LOCUS2064</name>
</gene>
<comment type="catalytic activity">
    <reaction evidence="3">
        <text>L-seryl-[protein] + ATP = O-phospho-L-seryl-[protein] + ADP + H(+)</text>
        <dbReference type="Rhea" id="RHEA:17989"/>
        <dbReference type="Rhea" id="RHEA-COMP:9863"/>
        <dbReference type="Rhea" id="RHEA-COMP:11604"/>
        <dbReference type="ChEBI" id="CHEBI:15378"/>
        <dbReference type="ChEBI" id="CHEBI:29999"/>
        <dbReference type="ChEBI" id="CHEBI:30616"/>
        <dbReference type="ChEBI" id="CHEBI:83421"/>
        <dbReference type="ChEBI" id="CHEBI:456216"/>
        <dbReference type="EC" id="2.7.11.1"/>
    </reaction>
</comment>
<dbReference type="Proteomes" id="UP000324832">
    <property type="component" value="Unassembled WGS sequence"/>
</dbReference>
<evidence type="ECO:0000256" key="5">
    <source>
        <dbReference type="SAM" id="MobiDB-lite"/>
    </source>
</evidence>
<comment type="catalytic activity">
    <reaction evidence="2">
        <text>L-threonyl-[protein] + ATP = O-phospho-L-threonyl-[protein] + ADP + H(+)</text>
        <dbReference type="Rhea" id="RHEA:46608"/>
        <dbReference type="Rhea" id="RHEA-COMP:11060"/>
        <dbReference type="Rhea" id="RHEA-COMP:11605"/>
        <dbReference type="ChEBI" id="CHEBI:15378"/>
        <dbReference type="ChEBI" id="CHEBI:30013"/>
        <dbReference type="ChEBI" id="CHEBI:30616"/>
        <dbReference type="ChEBI" id="CHEBI:61977"/>
        <dbReference type="ChEBI" id="CHEBI:456216"/>
        <dbReference type="EC" id="2.7.11.1"/>
    </reaction>
</comment>
<proteinExistence type="predicted"/>
<dbReference type="GO" id="GO:0004674">
    <property type="term" value="F:protein serine/threonine kinase activity"/>
    <property type="evidence" value="ECO:0007669"/>
    <property type="project" value="UniProtKB-EC"/>
</dbReference>